<feature type="transmembrane region" description="Helical" evidence="5">
    <location>
        <begin position="74"/>
        <end position="93"/>
    </location>
</feature>
<evidence type="ECO:0000256" key="1">
    <source>
        <dbReference type="ARBA" id="ARBA00004141"/>
    </source>
</evidence>
<feature type="transmembrane region" description="Helical" evidence="5">
    <location>
        <begin position="218"/>
        <end position="239"/>
    </location>
</feature>
<feature type="transmembrane region" description="Helical" evidence="5">
    <location>
        <begin position="153"/>
        <end position="170"/>
    </location>
</feature>
<name>A0ABN7RYS3_OIKDI</name>
<evidence type="ECO:0000259" key="6">
    <source>
        <dbReference type="Pfam" id="PF03151"/>
    </source>
</evidence>
<evidence type="ECO:0000256" key="4">
    <source>
        <dbReference type="ARBA" id="ARBA00023136"/>
    </source>
</evidence>
<dbReference type="EMBL" id="OU015568">
    <property type="protein sequence ID" value="CAG5086296.1"/>
    <property type="molecule type" value="Genomic_DNA"/>
</dbReference>
<keyword evidence="8" id="KW-1185">Reference proteome</keyword>
<evidence type="ECO:0000313" key="7">
    <source>
        <dbReference type="EMBL" id="CAG5086296.1"/>
    </source>
</evidence>
<feature type="transmembrane region" description="Helical" evidence="5">
    <location>
        <begin position="12"/>
        <end position="30"/>
    </location>
</feature>
<evidence type="ECO:0000256" key="5">
    <source>
        <dbReference type="SAM" id="Phobius"/>
    </source>
</evidence>
<dbReference type="InterPro" id="IPR050186">
    <property type="entry name" value="TPT_transporter"/>
</dbReference>
<evidence type="ECO:0000256" key="2">
    <source>
        <dbReference type="ARBA" id="ARBA00022692"/>
    </source>
</evidence>
<sequence length="319" mass="34942">MVINDQARRSLYAAIFYGVCSGSMNFLNKLVLSSWHFPSPNFLMLAQMIVLSVGIDTLKALGKCKAVDYTWAHGRSCLVLSFFFAINTVIALFALNGMNIPMYNAMRRCVPIANLLLGVVFLRVRPSRGITLSVLTITAGTLVAAFGDLNFDSTAYTFGVISVISNAAYLTTLQKTGMEKNLGAISIAYINSINCMPVMTLVLFITGDIPKIVAYPHWSSSSFIFSFLAVIFSGCIFTYSMFLCTTVNSALTTSCVSVLKSAFTTWIGMYTFGGVQPTFFFLLGQVINFTGGCMYTLVKYRNSRAKKILSSEQKTQAVP</sequence>
<feature type="transmembrane region" description="Helical" evidence="5">
    <location>
        <begin position="278"/>
        <end position="298"/>
    </location>
</feature>
<dbReference type="PANTHER" id="PTHR11132">
    <property type="entry name" value="SOLUTE CARRIER FAMILY 35"/>
    <property type="match status" value="1"/>
</dbReference>
<feature type="transmembrane region" description="Helical" evidence="5">
    <location>
        <begin position="251"/>
        <end position="272"/>
    </location>
</feature>
<gene>
    <name evidence="7" type="ORF">OKIOD_LOCUS2726</name>
</gene>
<keyword evidence="4 5" id="KW-0472">Membrane</keyword>
<organism evidence="7 8">
    <name type="scientific">Oikopleura dioica</name>
    <name type="common">Tunicate</name>
    <dbReference type="NCBI Taxonomy" id="34765"/>
    <lineage>
        <taxon>Eukaryota</taxon>
        <taxon>Metazoa</taxon>
        <taxon>Chordata</taxon>
        <taxon>Tunicata</taxon>
        <taxon>Appendicularia</taxon>
        <taxon>Copelata</taxon>
        <taxon>Oikopleuridae</taxon>
        <taxon>Oikopleura</taxon>
    </lineage>
</organism>
<keyword evidence="2 5" id="KW-0812">Transmembrane</keyword>
<proteinExistence type="predicted"/>
<accession>A0ABN7RYS3</accession>
<dbReference type="Proteomes" id="UP001158576">
    <property type="component" value="Chromosome PAR"/>
</dbReference>
<comment type="subcellular location">
    <subcellularLocation>
        <location evidence="1">Membrane</location>
        <topology evidence="1">Multi-pass membrane protein</topology>
    </subcellularLocation>
</comment>
<dbReference type="InterPro" id="IPR004853">
    <property type="entry name" value="Sugar_P_trans_dom"/>
</dbReference>
<evidence type="ECO:0000313" key="8">
    <source>
        <dbReference type="Proteomes" id="UP001158576"/>
    </source>
</evidence>
<evidence type="ECO:0000256" key="3">
    <source>
        <dbReference type="ARBA" id="ARBA00022989"/>
    </source>
</evidence>
<feature type="domain" description="Sugar phosphate transporter" evidence="6">
    <location>
        <begin position="13"/>
        <end position="295"/>
    </location>
</feature>
<reference evidence="7 8" key="1">
    <citation type="submission" date="2021-04" db="EMBL/GenBank/DDBJ databases">
        <authorList>
            <person name="Bliznina A."/>
        </authorList>
    </citation>
    <scope>NUCLEOTIDE SEQUENCE [LARGE SCALE GENOMIC DNA]</scope>
</reference>
<protein>
    <submittedName>
        <fullName evidence="7">Oidioi.mRNA.OKI2018_I69.PAR.g11168.t1.cds</fullName>
    </submittedName>
</protein>
<dbReference type="Pfam" id="PF03151">
    <property type="entry name" value="TPT"/>
    <property type="match status" value="1"/>
</dbReference>
<keyword evidence="3 5" id="KW-1133">Transmembrane helix</keyword>
<feature type="transmembrane region" description="Helical" evidence="5">
    <location>
        <begin position="129"/>
        <end position="147"/>
    </location>
</feature>
<feature type="transmembrane region" description="Helical" evidence="5">
    <location>
        <begin position="182"/>
        <end position="206"/>
    </location>
</feature>